<protein>
    <recommendedName>
        <fullName evidence="5">DDH domain-containing protein</fullName>
    </recommendedName>
</protein>
<evidence type="ECO:0000259" key="1">
    <source>
        <dbReference type="Pfam" id="PF01368"/>
    </source>
</evidence>
<proteinExistence type="predicted"/>
<feature type="domain" description="DHHA1" evidence="2">
    <location>
        <begin position="244"/>
        <end position="312"/>
    </location>
</feature>
<accession>A0A1F6FN93</accession>
<sequence length="325" mass="36296">MNFELETKINEQQIKELGGLIKDAQKILLVGHKNPDGDTIGCLTAMVEYLKSINKNYAAFSADELPVNLEYLKHSLEIRSDKNIFNHSFDLVICLDTADLKYSGVEIELNRLKERGVKIINIDHHPSNYGAINIVDDQASSTTVILYDILRVWRVVINKDMATSLLAGILVDTMNFMNSATNDKSLGLSAKLLQQGAKFNMVSRQLYQTKTRDGLKLWSRLLKRLKKNDTLNIAYSVILAEDIEEAGTEETEGMSNFLSNLAEARISMIIKEIRDGEIKVSIRAIDKGANAAELARYFGGGGHKKAAGFTIMGRLEQEGEGWRIV</sequence>
<dbReference type="PANTHER" id="PTHR47618:SF1">
    <property type="entry name" value="BIFUNCTIONAL OLIGORIBONUCLEASE AND PAP PHOSPHATASE NRNA"/>
    <property type="match status" value="1"/>
</dbReference>
<dbReference type="AlphaFoldDB" id="A0A1F6FN93"/>
<name>A0A1F6FN93_9BACT</name>
<evidence type="ECO:0000313" key="4">
    <source>
        <dbReference type="Proteomes" id="UP000179136"/>
    </source>
</evidence>
<gene>
    <name evidence="3" type="ORF">A3B87_01835</name>
</gene>
<dbReference type="Pfam" id="PF02272">
    <property type="entry name" value="DHHA1"/>
    <property type="match status" value="1"/>
</dbReference>
<dbReference type="Proteomes" id="UP000179136">
    <property type="component" value="Unassembled WGS sequence"/>
</dbReference>
<reference evidence="3 4" key="1">
    <citation type="journal article" date="2016" name="Nat. Commun.">
        <title>Thousands of microbial genomes shed light on interconnected biogeochemical processes in an aquifer system.</title>
        <authorList>
            <person name="Anantharaman K."/>
            <person name="Brown C.T."/>
            <person name="Hug L.A."/>
            <person name="Sharon I."/>
            <person name="Castelle C.J."/>
            <person name="Probst A.J."/>
            <person name="Thomas B.C."/>
            <person name="Singh A."/>
            <person name="Wilkins M.J."/>
            <person name="Karaoz U."/>
            <person name="Brodie E.L."/>
            <person name="Williams K.H."/>
            <person name="Hubbard S.S."/>
            <person name="Banfield J.F."/>
        </authorList>
    </citation>
    <scope>NUCLEOTIDE SEQUENCE [LARGE SCALE GENOMIC DNA]</scope>
</reference>
<dbReference type="InterPro" id="IPR001667">
    <property type="entry name" value="DDH_dom"/>
</dbReference>
<organism evidence="3 4">
    <name type="scientific">Candidatus Kuenenbacteria bacterium RIFCSPHIGHO2_02_FULL_39_13</name>
    <dbReference type="NCBI Taxonomy" id="1798561"/>
    <lineage>
        <taxon>Bacteria</taxon>
        <taxon>Candidatus Kueneniibacteriota</taxon>
    </lineage>
</organism>
<comment type="caution">
    <text evidence="3">The sequence shown here is derived from an EMBL/GenBank/DDBJ whole genome shotgun (WGS) entry which is preliminary data.</text>
</comment>
<dbReference type="InterPro" id="IPR003156">
    <property type="entry name" value="DHHA1_dom"/>
</dbReference>
<evidence type="ECO:0000259" key="2">
    <source>
        <dbReference type="Pfam" id="PF02272"/>
    </source>
</evidence>
<dbReference type="Pfam" id="PF01368">
    <property type="entry name" value="DHH"/>
    <property type="match status" value="1"/>
</dbReference>
<feature type="domain" description="DDH" evidence="1">
    <location>
        <begin position="26"/>
        <end position="169"/>
    </location>
</feature>
<evidence type="ECO:0000313" key="3">
    <source>
        <dbReference type="EMBL" id="OGG87326.1"/>
    </source>
</evidence>
<dbReference type="Gene3D" id="3.90.1640.10">
    <property type="entry name" value="inorganic pyrophosphatase (n-terminal core)"/>
    <property type="match status" value="1"/>
</dbReference>
<dbReference type="InterPro" id="IPR051319">
    <property type="entry name" value="Oligoribo/pAp-PDE_c-di-AMP_PDE"/>
</dbReference>
<dbReference type="STRING" id="1798561.A3B87_01835"/>
<evidence type="ECO:0008006" key="5">
    <source>
        <dbReference type="Google" id="ProtNLM"/>
    </source>
</evidence>
<dbReference type="EMBL" id="MFMW01000016">
    <property type="protein sequence ID" value="OGG87326.1"/>
    <property type="molecule type" value="Genomic_DNA"/>
</dbReference>
<dbReference type="GO" id="GO:0003676">
    <property type="term" value="F:nucleic acid binding"/>
    <property type="evidence" value="ECO:0007669"/>
    <property type="project" value="InterPro"/>
</dbReference>
<dbReference type="SUPFAM" id="SSF64182">
    <property type="entry name" value="DHH phosphoesterases"/>
    <property type="match status" value="1"/>
</dbReference>
<dbReference type="InterPro" id="IPR038763">
    <property type="entry name" value="DHH_sf"/>
</dbReference>
<dbReference type="Gene3D" id="3.10.310.30">
    <property type="match status" value="1"/>
</dbReference>
<dbReference type="PANTHER" id="PTHR47618">
    <property type="entry name" value="BIFUNCTIONAL OLIGORIBONUCLEASE AND PAP PHOSPHATASE NRNA"/>
    <property type="match status" value="1"/>
</dbReference>